<comment type="similarity">
    <text evidence="3">Belongs to the class-IV pyridoxal-phosphate-dependent aminotransferase family.</text>
</comment>
<evidence type="ECO:0000256" key="2">
    <source>
        <dbReference type="ARBA" id="ARBA00007441"/>
    </source>
</evidence>
<dbReference type="Gene3D" id="3.90.1150.10">
    <property type="entry name" value="Aspartate Aminotransferase, domain 1"/>
    <property type="match status" value="1"/>
</dbReference>
<dbReference type="PANTHER" id="PTHR45744">
    <property type="entry name" value="TYROSINE AMINOTRANSFERASE"/>
    <property type="match status" value="1"/>
</dbReference>
<dbReference type="SUPFAM" id="SSF56752">
    <property type="entry name" value="D-aminoacid aminotransferase-like PLP-dependent enzymes"/>
    <property type="match status" value="1"/>
</dbReference>
<keyword evidence="4" id="KW-0032">Aminotransferase</keyword>
<dbReference type="Gene3D" id="3.40.640.10">
    <property type="entry name" value="Type I PLP-dependent aspartate aminotransferase-like (Major domain)"/>
    <property type="match status" value="1"/>
</dbReference>
<dbReference type="PANTHER" id="PTHR45744:SF2">
    <property type="entry name" value="TYROSINE AMINOTRANSFERASE"/>
    <property type="match status" value="1"/>
</dbReference>
<dbReference type="EMBL" id="CAADRP010002362">
    <property type="protein sequence ID" value="VFU66507.1"/>
    <property type="molecule type" value="Genomic_DNA"/>
</dbReference>
<comment type="cofactor">
    <cofactor evidence="1">
        <name>pyridoxal 5'-phosphate</name>
        <dbReference type="ChEBI" id="CHEBI:597326"/>
    </cofactor>
</comment>
<evidence type="ECO:0000313" key="8">
    <source>
        <dbReference type="EMBL" id="VFU66507.1"/>
    </source>
</evidence>
<dbReference type="FunFam" id="3.20.10.10:FF:000002">
    <property type="entry name" value="D-alanine aminotransferase"/>
    <property type="match status" value="1"/>
</dbReference>
<dbReference type="InterPro" id="IPR015422">
    <property type="entry name" value="PyrdxlP-dep_Trfase_small"/>
</dbReference>
<dbReference type="AlphaFoldDB" id="A0A6N2NM38"/>
<evidence type="ECO:0000256" key="1">
    <source>
        <dbReference type="ARBA" id="ARBA00001933"/>
    </source>
</evidence>
<dbReference type="InterPro" id="IPR043132">
    <property type="entry name" value="BCAT-like_C"/>
</dbReference>
<dbReference type="Gene3D" id="3.20.10.10">
    <property type="entry name" value="D-amino Acid Aminotransferase, subunit A, domain 2"/>
    <property type="match status" value="1"/>
</dbReference>
<dbReference type="InterPro" id="IPR036038">
    <property type="entry name" value="Aminotransferase-like"/>
</dbReference>
<evidence type="ECO:0000259" key="7">
    <source>
        <dbReference type="Pfam" id="PF00155"/>
    </source>
</evidence>
<dbReference type="InterPro" id="IPR015424">
    <property type="entry name" value="PyrdxlP-dep_Trfase"/>
</dbReference>
<protein>
    <recommendedName>
        <fullName evidence="7">Aminotransferase class I/classII large domain-containing protein</fullName>
    </recommendedName>
</protein>
<dbReference type="InterPro" id="IPR015421">
    <property type="entry name" value="PyrdxlP-dep_Trfase_major"/>
</dbReference>
<dbReference type="CDD" id="cd00609">
    <property type="entry name" value="AAT_like"/>
    <property type="match status" value="1"/>
</dbReference>
<dbReference type="GO" id="GO:0030170">
    <property type="term" value="F:pyridoxal phosphate binding"/>
    <property type="evidence" value="ECO:0007669"/>
    <property type="project" value="InterPro"/>
</dbReference>
<name>A0A6N2NM38_SALVM</name>
<organism evidence="8">
    <name type="scientific">Salix viminalis</name>
    <name type="common">Common osier</name>
    <name type="synonym">Basket willow</name>
    <dbReference type="NCBI Taxonomy" id="40686"/>
    <lineage>
        <taxon>Eukaryota</taxon>
        <taxon>Viridiplantae</taxon>
        <taxon>Streptophyta</taxon>
        <taxon>Embryophyta</taxon>
        <taxon>Tracheophyta</taxon>
        <taxon>Spermatophyta</taxon>
        <taxon>Magnoliopsida</taxon>
        <taxon>eudicotyledons</taxon>
        <taxon>Gunneridae</taxon>
        <taxon>Pentapetalae</taxon>
        <taxon>rosids</taxon>
        <taxon>fabids</taxon>
        <taxon>Malpighiales</taxon>
        <taxon>Salicaceae</taxon>
        <taxon>Saliceae</taxon>
        <taxon>Salix</taxon>
    </lineage>
</organism>
<dbReference type="FunFam" id="3.90.1150.10:FF:000040">
    <property type="entry name" value="Tyrosine aminotransferase"/>
    <property type="match status" value="1"/>
</dbReference>
<evidence type="ECO:0000256" key="5">
    <source>
        <dbReference type="ARBA" id="ARBA00022679"/>
    </source>
</evidence>
<keyword evidence="6" id="KW-0663">Pyridoxal phosphate</keyword>
<dbReference type="SUPFAM" id="SSF53383">
    <property type="entry name" value="PLP-dependent transferases"/>
    <property type="match status" value="1"/>
</dbReference>
<dbReference type="NCBIfam" id="TIGR01265">
    <property type="entry name" value="tyr_nico_aTase"/>
    <property type="match status" value="1"/>
</dbReference>
<dbReference type="Pfam" id="PF01063">
    <property type="entry name" value="Aminotran_4"/>
    <property type="match status" value="1"/>
</dbReference>
<evidence type="ECO:0000256" key="4">
    <source>
        <dbReference type="ARBA" id="ARBA00022576"/>
    </source>
</evidence>
<dbReference type="GO" id="GO:0046394">
    <property type="term" value="P:carboxylic acid biosynthetic process"/>
    <property type="evidence" value="ECO:0007669"/>
    <property type="project" value="UniProtKB-ARBA"/>
</dbReference>
<dbReference type="GO" id="GO:0008652">
    <property type="term" value="P:amino acid biosynthetic process"/>
    <property type="evidence" value="ECO:0007669"/>
    <property type="project" value="UniProtKB-ARBA"/>
</dbReference>
<accession>A0A6N2NM38</accession>
<gene>
    <name evidence="8" type="ORF">SVIM_LOCUS516904</name>
</gene>
<dbReference type="GO" id="GO:0004838">
    <property type="term" value="F:L-tyrosine-2-oxoglutarate transaminase activity"/>
    <property type="evidence" value="ECO:0007669"/>
    <property type="project" value="TreeGrafter"/>
</dbReference>
<evidence type="ECO:0000256" key="3">
    <source>
        <dbReference type="ARBA" id="ARBA00009320"/>
    </source>
</evidence>
<dbReference type="InterPro" id="IPR004839">
    <property type="entry name" value="Aminotransferase_I/II_large"/>
</dbReference>
<dbReference type="InterPro" id="IPR001544">
    <property type="entry name" value="Aminotrans_IV"/>
</dbReference>
<reference evidence="8" key="1">
    <citation type="submission" date="2019-03" db="EMBL/GenBank/DDBJ databases">
        <authorList>
            <person name="Mank J."/>
            <person name="Almeida P."/>
        </authorList>
    </citation>
    <scope>NUCLEOTIDE SEQUENCE</scope>
    <source>
        <strain evidence="8">78183</strain>
    </source>
</reference>
<sequence>MENGTVNGYEMDTPKNITIKGILSLLMESIDGNNHSRSVISLGMGDPTAHSCFHTTHVAPEAVVDALQSGKAIAEHLSRDLPYKLSSDDVFITSGCTQAIDVALAMLARPGANILLPRPGFPIYELCAAFRHLEVRHFDLLPEKGWEVDLDTIEALADQNTVAVVIINPGNPCGNVYSYQHLKKIAETAEKLKVLVIADEVYGHLVFGRNPFVPMGVFGSIVPVLTLGSLSKRWIVPGWRLGWFVTSDPSGMFRNPKVVERIKKYFDILGGPATFIQAAVPGILELTDEVFFKKTINILKQSSDICFDRLKEIPCISCPYKPEGSMAMMMKLNLSLLEDISDDIDFCFKLAREELVIILPGTAVGLKNWLRITFAADPVALEEALGRVKSFCQRHSKHDYLFKQLLLTLVFHCLLCFFTAHQSGAMASSEVENGSEFKVRVFSSSSELLESLHGKWGSVKKQPYPAMYSSVYGGIILDPAMMVIPMDDHMVHRGHGVFDTAIILDGILIQMATASKCKRGILRYWLSAGPGNFLLSPAGCPASAFYAVVIDEDFSQRREGVKVITSTITMKSALFATMKNVNYLPNVLSVMEAEDQGAFASIWIDEKGYVAEGPNVNVAFISQDKELILPPFDNILSGCTALRLLQLAPKLIEQGRLKSVKTGNLTLMEAKGAAEMMYVASTLPILPIVMWDEQPIGDGKVGELTMALSDLLWDDMVAGPGNLRIPLPYEE</sequence>
<dbReference type="InterPro" id="IPR005958">
    <property type="entry name" value="TyrNic_aminoTrfase"/>
</dbReference>
<dbReference type="GO" id="GO:0006572">
    <property type="term" value="P:L-tyrosine catabolic process"/>
    <property type="evidence" value="ECO:0007669"/>
    <property type="project" value="TreeGrafter"/>
</dbReference>
<dbReference type="FunFam" id="3.40.640.10:FF:000048">
    <property type="entry name" value="tyrosine aminotransferase"/>
    <property type="match status" value="1"/>
</dbReference>
<keyword evidence="5" id="KW-0808">Transferase</keyword>
<evidence type="ECO:0000256" key="6">
    <source>
        <dbReference type="ARBA" id="ARBA00022898"/>
    </source>
</evidence>
<dbReference type="Pfam" id="PF00155">
    <property type="entry name" value="Aminotran_1_2"/>
    <property type="match status" value="1"/>
</dbReference>
<proteinExistence type="inferred from homology"/>
<feature type="domain" description="Aminotransferase class I/classII large" evidence="7">
    <location>
        <begin position="70"/>
        <end position="387"/>
    </location>
</feature>
<comment type="similarity">
    <text evidence="2">Belongs to the class-I pyridoxal-phosphate-dependent aminotransferase family.</text>
</comment>